<dbReference type="GO" id="GO:0005524">
    <property type="term" value="F:ATP binding"/>
    <property type="evidence" value="ECO:0007669"/>
    <property type="project" value="UniProtKB-KW"/>
</dbReference>
<dbReference type="GO" id="GO:0051228">
    <property type="term" value="P:mitotic spindle disassembly"/>
    <property type="evidence" value="ECO:0007669"/>
    <property type="project" value="TreeGrafter"/>
</dbReference>
<reference evidence="3" key="2">
    <citation type="submission" date="2020-05" db="UniProtKB">
        <authorList>
            <consortium name="EnsemblMetazoa"/>
        </authorList>
    </citation>
    <scope>IDENTIFICATION</scope>
    <source>
        <strain evidence="3">maculatus3</strain>
    </source>
</reference>
<dbReference type="Gene3D" id="3.40.50.300">
    <property type="entry name" value="P-loop containing nucleotide triphosphate hydrolases"/>
    <property type="match status" value="2"/>
</dbReference>
<evidence type="ECO:0000259" key="2">
    <source>
        <dbReference type="SMART" id="SM00382"/>
    </source>
</evidence>
<sequence>MDTRLRRPGRLDKEIALGVPSKEQRIGILRCFNTVTRLPLTEEQLERVAKRTAGYVGAELELLYYNLVREIDTKHLPFDEALTEVQKKHRPSSLRNATGLVGSDASLTLDSFGGMDDLKALLRLCIVEQLANPGRFRRLGIHPLRGILLYGPPGCAKTTLAKCLAAETGMTFLSLSAAQVYSPYVGDAEKLITRVFNEARTNAPAVVFLDEIDSLVGNRTTGMKGGTGAVNMGVLSTLLMEMDGIGQAEQLASALSKDAKRVVVIAATNRPDMIDDALLRPGRLTKLIHIPAPDESARLAILRKMSIRIPFAEDVNMEMVAEQSDRFSGADLQNLCTQAALNAATEDLNATIVTMEHVLCALKDVRPSLTKEQIEWYHNYEGTRQR</sequence>
<dbReference type="InterPro" id="IPR050168">
    <property type="entry name" value="AAA_ATPase_domain"/>
</dbReference>
<dbReference type="Pfam" id="PF00004">
    <property type="entry name" value="AAA"/>
    <property type="match status" value="1"/>
</dbReference>
<dbReference type="GO" id="GO:0030970">
    <property type="term" value="P:retrograde protein transport, ER to cytosol"/>
    <property type="evidence" value="ECO:0007669"/>
    <property type="project" value="TreeGrafter"/>
</dbReference>
<dbReference type="EnsemblMetazoa" id="AMAM003070-RA">
    <property type="protein sequence ID" value="AMAM003070-PA"/>
    <property type="gene ID" value="AMAM003070"/>
</dbReference>
<keyword evidence="1" id="KW-0547">Nucleotide-binding</keyword>
<proteinExistence type="inferred from homology"/>
<reference evidence="4" key="1">
    <citation type="submission" date="2013-09" db="EMBL/GenBank/DDBJ databases">
        <title>The Genome Sequence of Anopheles maculatus species B.</title>
        <authorList>
            <consortium name="The Broad Institute Genomics Platform"/>
            <person name="Neafsey D.E."/>
            <person name="Besansky N."/>
            <person name="Howell P."/>
            <person name="Walton C."/>
            <person name="Young S.K."/>
            <person name="Zeng Q."/>
            <person name="Gargeya S."/>
            <person name="Fitzgerald M."/>
            <person name="Haas B."/>
            <person name="Abouelleil A."/>
            <person name="Allen A.W."/>
            <person name="Alvarado L."/>
            <person name="Arachchi H.M."/>
            <person name="Berlin A.M."/>
            <person name="Chapman S.B."/>
            <person name="Gainer-Dewar J."/>
            <person name="Goldberg J."/>
            <person name="Griggs A."/>
            <person name="Gujja S."/>
            <person name="Hansen M."/>
            <person name="Howarth C."/>
            <person name="Imamovic A."/>
            <person name="Ireland A."/>
            <person name="Larimer J."/>
            <person name="McCowan C."/>
            <person name="Murphy C."/>
            <person name="Pearson M."/>
            <person name="Poon T.W."/>
            <person name="Priest M."/>
            <person name="Roberts A."/>
            <person name="Saif S."/>
            <person name="Shea T."/>
            <person name="Sisk P."/>
            <person name="Sykes S."/>
            <person name="Wortman J."/>
            <person name="Nusbaum C."/>
            <person name="Birren B."/>
        </authorList>
    </citation>
    <scope>NUCLEOTIDE SEQUENCE [LARGE SCALE GENOMIC DNA]</scope>
    <source>
        <strain evidence="4">maculatus3</strain>
    </source>
</reference>
<dbReference type="GO" id="GO:0097352">
    <property type="term" value="P:autophagosome maturation"/>
    <property type="evidence" value="ECO:0007669"/>
    <property type="project" value="TreeGrafter"/>
</dbReference>
<evidence type="ECO:0000313" key="4">
    <source>
        <dbReference type="Proteomes" id="UP000075901"/>
    </source>
</evidence>
<protein>
    <recommendedName>
        <fullName evidence="2">AAA+ ATPase domain-containing protein</fullName>
    </recommendedName>
</protein>
<dbReference type="GO" id="GO:0031593">
    <property type="term" value="F:polyubiquitin modification-dependent protein binding"/>
    <property type="evidence" value="ECO:0007669"/>
    <property type="project" value="TreeGrafter"/>
</dbReference>
<dbReference type="PANTHER" id="PTHR23077">
    <property type="entry name" value="AAA-FAMILY ATPASE"/>
    <property type="match status" value="1"/>
</dbReference>
<name>A0A182SAT2_9DIPT</name>
<dbReference type="Gene3D" id="1.10.8.60">
    <property type="match status" value="2"/>
</dbReference>
<dbReference type="InterPro" id="IPR027417">
    <property type="entry name" value="P-loop_NTPase"/>
</dbReference>
<keyword evidence="1" id="KW-0067">ATP-binding</keyword>
<dbReference type="VEuPathDB" id="VectorBase:AMAM003070"/>
<evidence type="ECO:0000256" key="1">
    <source>
        <dbReference type="RuleBase" id="RU003651"/>
    </source>
</evidence>
<dbReference type="GO" id="GO:0034098">
    <property type="term" value="C:VCP-NPL4-UFD1 AAA ATPase complex"/>
    <property type="evidence" value="ECO:0007669"/>
    <property type="project" value="TreeGrafter"/>
</dbReference>
<dbReference type="Proteomes" id="UP000075901">
    <property type="component" value="Unassembled WGS sequence"/>
</dbReference>
<dbReference type="SMART" id="SM00382">
    <property type="entry name" value="AAA"/>
    <property type="match status" value="1"/>
</dbReference>
<dbReference type="FunFam" id="3.40.50.300:FF:001440">
    <property type="entry name" value="ATPase, AAA family protein"/>
    <property type="match status" value="1"/>
</dbReference>
<dbReference type="InterPro" id="IPR003960">
    <property type="entry name" value="ATPase_AAA_CS"/>
</dbReference>
<dbReference type="SUPFAM" id="SSF52540">
    <property type="entry name" value="P-loop containing nucleoside triphosphate hydrolases"/>
    <property type="match status" value="2"/>
</dbReference>
<dbReference type="PANTHER" id="PTHR23077:SF194">
    <property type="entry name" value="ATPASE FAMILY GENE 2 PROTEIN HOMOLOG B"/>
    <property type="match status" value="1"/>
</dbReference>
<dbReference type="InterPro" id="IPR003593">
    <property type="entry name" value="AAA+_ATPase"/>
</dbReference>
<organism evidence="3 4">
    <name type="scientific">Anopheles maculatus</name>
    <dbReference type="NCBI Taxonomy" id="74869"/>
    <lineage>
        <taxon>Eukaryota</taxon>
        <taxon>Metazoa</taxon>
        <taxon>Ecdysozoa</taxon>
        <taxon>Arthropoda</taxon>
        <taxon>Hexapoda</taxon>
        <taxon>Insecta</taxon>
        <taxon>Pterygota</taxon>
        <taxon>Neoptera</taxon>
        <taxon>Endopterygota</taxon>
        <taxon>Diptera</taxon>
        <taxon>Nematocera</taxon>
        <taxon>Culicoidea</taxon>
        <taxon>Culicidae</taxon>
        <taxon>Anophelinae</taxon>
        <taxon>Anopheles</taxon>
        <taxon>Anopheles maculatus group</taxon>
    </lineage>
</organism>
<feature type="domain" description="AAA+ ATPase" evidence="2">
    <location>
        <begin position="143"/>
        <end position="294"/>
    </location>
</feature>
<dbReference type="GO" id="GO:0005634">
    <property type="term" value="C:nucleus"/>
    <property type="evidence" value="ECO:0007669"/>
    <property type="project" value="TreeGrafter"/>
</dbReference>
<dbReference type="Pfam" id="PF17862">
    <property type="entry name" value="AAA_lid_3"/>
    <property type="match status" value="1"/>
</dbReference>
<dbReference type="InterPro" id="IPR003959">
    <property type="entry name" value="ATPase_AAA_core"/>
</dbReference>
<dbReference type="PROSITE" id="PS00674">
    <property type="entry name" value="AAA"/>
    <property type="match status" value="1"/>
</dbReference>
<evidence type="ECO:0000313" key="3">
    <source>
        <dbReference type="EnsemblMetazoa" id="AMAM003070-PA"/>
    </source>
</evidence>
<dbReference type="GO" id="GO:0016887">
    <property type="term" value="F:ATP hydrolysis activity"/>
    <property type="evidence" value="ECO:0007669"/>
    <property type="project" value="InterPro"/>
</dbReference>
<dbReference type="InterPro" id="IPR041569">
    <property type="entry name" value="AAA_lid_3"/>
</dbReference>
<dbReference type="GO" id="GO:0005829">
    <property type="term" value="C:cytosol"/>
    <property type="evidence" value="ECO:0007669"/>
    <property type="project" value="TreeGrafter"/>
</dbReference>
<dbReference type="AlphaFoldDB" id="A0A182SAT2"/>
<keyword evidence="4" id="KW-1185">Reference proteome</keyword>
<comment type="similarity">
    <text evidence="1">Belongs to the AAA ATPase family.</text>
</comment>
<accession>A0A182SAT2</accession>